<gene>
    <name evidence="1" type="ORF">TY91_02295</name>
</gene>
<accession>A0A166HMH8</accession>
<organism evidence="1 2">
    <name type="scientific">Secundilactobacillus collinoides</name>
    <name type="common">Lactobacillus collinoides</name>
    <dbReference type="NCBI Taxonomy" id="33960"/>
    <lineage>
        <taxon>Bacteria</taxon>
        <taxon>Bacillati</taxon>
        <taxon>Bacillota</taxon>
        <taxon>Bacilli</taxon>
        <taxon>Lactobacillales</taxon>
        <taxon>Lactobacillaceae</taxon>
        <taxon>Secundilactobacillus</taxon>
    </lineage>
</organism>
<dbReference type="PATRIC" id="fig|33960.6.peg.853"/>
<dbReference type="EMBL" id="JYDC01000016">
    <property type="protein sequence ID" value="KZL42889.1"/>
    <property type="molecule type" value="Genomic_DNA"/>
</dbReference>
<proteinExistence type="predicted"/>
<dbReference type="Proteomes" id="UP000076480">
    <property type="component" value="Unassembled WGS sequence"/>
</dbReference>
<keyword evidence="2" id="KW-1185">Reference proteome</keyword>
<comment type="caution">
    <text evidence="1">The sequence shown here is derived from an EMBL/GenBank/DDBJ whole genome shotgun (WGS) entry which is preliminary data.</text>
</comment>
<dbReference type="AlphaFoldDB" id="A0A166HMH8"/>
<name>A0A166HMH8_SECCO</name>
<sequence>MFIINQVGFFGGPDELLPRDIQLHNTLVASEVAKRIGSFELKLKPHLKIETSLLKRKIDLLTTTLMISRHDHSFGKMDGKQTKQQHQIVNVMDKTCETSQKIDFSKTQLSSPKREAD</sequence>
<protein>
    <submittedName>
        <fullName evidence="1">Uncharacterized protein</fullName>
    </submittedName>
</protein>
<reference evidence="1 2" key="1">
    <citation type="submission" date="2015-02" db="EMBL/GenBank/DDBJ databases">
        <title>Draft genome sequence of Lactobacillus collinoides CUPV2371 isolated from a natural cider, the first genome sequence of a strain of this species.</title>
        <authorList>
            <person name="Puertas A.I."/>
            <person name="Spano G."/>
            <person name="Capozzi V."/>
            <person name="Lamontanara A."/>
            <person name="Orru L."/>
            <person name="Duenas M.T."/>
        </authorList>
    </citation>
    <scope>NUCLEOTIDE SEQUENCE [LARGE SCALE GENOMIC DNA]</scope>
    <source>
        <strain evidence="1 2">237</strain>
    </source>
</reference>
<evidence type="ECO:0000313" key="2">
    <source>
        <dbReference type="Proteomes" id="UP000076480"/>
    </source>
</evidence>
<evidence type="ECO:0000313" key="1">
    <source>
        <dbReference type="EMBL" id="KZL42889.1"/>
    </source>
</evidence>